<dbReference type="EMBL" id="JBBVUL010000013">
    <property type="protein sequence ID" value="MEL0565611.1"/>
    <property type="molecule type" value="Genomic_DNA"/>
</dbReference>
<dbReference type="Proteomes" id="UP000327236">
    <property type="component" value="Unassembled WGS sequence"/>
</dbReference>
<reference evidence="4 6" key="2">
    <citation type="submission" date="2024-04" db="EMBL/GenBank/DDBJ databases">
        <title>Three lactobacilli isolated from voided urine samples from females with type 2 diabetes.</title>
        <authorList>
            <person name="Kula A."/>
            <person name="Stegman N."/>
            <person name="Putonti C."/>
        </authorList>
    </citation>
    <scope>NUCLEOTIDE SEQUENCE [LARGE SCALE GENOMIC DNA]</scope>
    <source>
        <strain evidence="4 6">1855</strain>
    </source>
</reference>
<dbReference type="GO" id="GO:0005737">
    <property type="term" value="C:cytoplasm"/>
    <property type="evidence" value="ECO:0007669"/>
    <property type="project" value="TreeGrafter"/>
</dbReference>
<comment type="caution">
    <text evidence="3">The sequence shown here is derived from an EMBL/GenBank/DDBJ whole genome shotgun (WGS) entry which is preliminary data.</text>
</comment>
<dbReference type="Gene3D" id="3.40.50.1240">
    <property type="entry name" value="Phosphoglycerate mutase-like"/>
    <property type="match status" value="1"/>
</dbReference>
<evidence type="ECO:0000313" key="6">
    <source>
        <dbReference type="Proteomes" id="UP001385848"/>
    </source>
</evidence>
<dbReference type="Pfam" id="PF00300">
    <property type="entry name" value="His_Phos_1"/>
    <property type="match status" value="1"/>
</dbReference>
<evidence type="ECO:0000256" key="1">
    <source>
        <dbReference type="PIRSR" id="PIRSR613078-1"/>
    </source>
</evidence>
<feature type="binding site" evidence="2">
    <location>
        <position position="61"/>
    </location>
    <ligand>
        <name>substrate</name>
    </ligand>
</feature>
<dbReference type="GO" id="GO:0016791">
    <property type="term" value="F:phosphatase activity"/>
    <property type="evidence" value="ECO:0007669"/>
    <property type="project" value="TreeGrafter"/>
</dbReference>
<dbReference type="RefSeq" id="WP_006588122.1">
    <property type="nucleotide sequence ID" value="NZ_CATOUV010000001.1"/>
</dbReference>
<dbReference type="Proteomes" id="UP001385848">
    <property type="component" value="Unassembled WGS sequence"/>
</dbReference>
<dbReference type="SUPFAM" id="SSF53254">
    <property type="entry name" value="Phosphoglycerate mutase-like"/>
    <property type="match status" value="1"/>
</dbReference>
<name>A0A5N1IBP1_LACJE</name>
<keyword evidence="4" id="KW-0378">Hydrolase</keyword>
<proteinExistence type="predicted"/>
<dbReference type="KEGG" id="lje:BUE77_07340"/>
<sequence>MSKTIYLVRHGQTFFNYYHKVQGRVDSPLTVLGQMQAKVTGDFFRKKGIKFDKAFCSTQERACDTLEFITQKSIPYERLKDMREKWYGIYEGQDEVTLPWNHGSGVVDPNMEADFLAIERMKRAIEYIKNQLSDGEIAIAVGHGAILGMYVRDMFPKTNFHFENCGVVKLIFNGDEIEFGGSYWPAKDLK</sequence>
<evidence type="ECO:0000313" key="3">
    <source>
        <dbReference type="EMBL" id="KAA9322324.1"/>
    </source>
</evidence>
<dbReference type="PANTHER" id="PTHR48100">
    <property type="entry name" value="BROAD-SPECIFICITY PHOSPHATASE YOR283W-RELATED"/>
    <property type="match status" value="1"/>
</dbReference>
<dbReference type="InterPro" id="IPR029033">
    <property type="entry name" value="His_PPase_superfam"/>
</dbReference>
<dbReference type="InterPro" id="IPR013078">
    <property type="entry name" value="His_Pase_superF_clade-1"/>
</dbReference>
<evidence type="ECO:0000313" key="4">
    <source>
        <dbReference type="EMBL" id="MEL0565611.1"/>
    </source>
</evidence>
<dbReference type="GeneID" id="31743530"/>
<accession>A0A5N1IBP1</accession>
<dbReference type="AlphaFoldDB" id="A0A5N1IBP1"/>
<dbReference type="InterPro" id="IPR001345">
    <property type="entry name" value="PG/BPGM_mutase_AS"/>
</dbReference>
<protein>
    <submittedName>
        <fullName evidence="3">Histidine phosphatase family protein</fullName>
        <ecNumber evidence="4">3.1.3.-</ecNumber>
    </submittedName>
</protein>
<dbReference type="EMBL" id="VYWW01000020">
    <property type="protein sequence ID" value="KAA9322324.1"/>
    <property type="molecule type" value="Genomic_DNA"/>
</dbReference>
<dbReference type="CDD" id="cd07067">
    <property type="entry name" value="HP_PGM_like"/>
    <property type="match status" value="1"/>
</dbReference>
<feature type="active site" description="Proton donor/acceptor" evidence="1">
    <location>
        <position position="84"/>
    </location>
</feature>
<dbReference type="PROSITE" id="PS00175">
    <property type="entry name" value="PG_MUTASE"/>
    <property type="match status" value="1"/>
</dbReference>
<feature type="binding site" evidence="2">
    <location>
        <begin position="9"/>
        <end position="16"/>
    </location>
    <ligand>
        <name>substrate</name>
    </ligand>
</feature>
<feature type="active site" description="Tele-phosphohistidine intermediate" evidence="1">
    <location>
        <position position="10"/>
    </location>
</feature>
<feature type="binding site" evidence="2">
    <location>
        <begin position="84"/>
        <end position="87"/>
    </location>
    <ligand>
        <name>substrate</name>
    </ligand>
</feature>
<dbReference type="EC" id="3.1.3.-" evidence="4"/>
<dbReference type="SMART" id="SM00855">
    <property type="entry name" value="PGAM"/>
    <property type="match status" value="1"/>
</dbReference>
<dbReference type="OrthoDB" id="9782128at2"/>
<organism evidence="3 5">
    <name type="scientific">Lactobacillus jensenii</name>
    <dbReference type="NCBI Taxonomy" id="109790"/>
    <lineage>
        <taxon>Bacteria</taxon>
        <taxon>Bacillati</taxon>
        <taxon>Bacillota</taxon>
        <taxon>Bacilli</taxon>
        <taxon>Lactobacillales</taxon>
        <taxon>Lactobacillaceae</taxon>
        <taxon>Lactobacillus</taxon>
    </lineage>
</organism>
<reference evidence="3 5" key="1">
    <citation type="submission" date="2019-09" db="EMBL/GenBank/DDBJ databases">
        <title>Draft genome sequence assemblies of isolates from the urinary tract.</title>
        <authorList>
            <person name="Mores C.R."/>
            <person name="Putonti C."/>
            <person name="Wolfe A.J."/>
        </authorList>
    </citation>
    <scope>NUCLEOTIDE SEQUENCE [LARGE SCALE GENOMIC DNA]</scope>
    <source>
        <strain evidence="3 5">UMB246</strain>
    </source>
</reference>
<gene>
    <name evidence="4" type="ORF">AAC431_06765</name>
    <name evidence="3" type="ORF">F6H94_05250</name>
</gene>
<dbReference type="PANTHER" id="PTHR48100:SF5">
    <property type="entry name" value="HISTIDINE PHOSPHATASE FAMILY PROTEIN"/>
    <property type="match status" value="1"/>
</dbReference>
<dbReference type="InterPro" id="IPR050275">
    <property type="entry name" value="PGM_Phosphatase"/>
</dbReference>
<evidence type="ECO:0000256" key="2">
    <source>
        <dbReference type="PIRSR" id="PIRSR613078-2"/>
    </source>
</evidence>
<keyword evidence="6" id="KW-1185">Reference proteome</keyword>
<evidence type="ECO:0000313" key="5">
    <source>
        <dbReference type="Proteomes" id="UP000327236"/>
    </source>
</evidence>